<proteinExistence type="predicted"/>
<name>F5RIV6_9FIRM</name>
<keyword evidence="2" id="KW-1185">Reference proteome</keyword>
<organism evidence="1 2">
    <name type="scientific">Centipeda periodontii DSM 2778</name>
    <dbReference type="NCBI Taxonomy" id="888060"/>
    <lineage>
        <taxon>Bacteria</taxon>
        <taxon>Bacillati</taxon>
        <taxon>Bacillota</taxon>
        <taxon>Negativicutes</taxon>
        <taxon>Selenomonadales</taxon>
        <taxon>Selenomonadaceae</taxon>
        <taxon>Centipeda</taxon>
    </lineage>
</organism>
<gene>
    <name evidence="1" type="ORF">HMPREF9081_0141</name>
</gene>
<dbReference type="EMBL" id="AFHQ01000004">
    <property type="protein sequence ID" value="EGK62394.1"/>
    <property type="molecule type" value="Genomic_DNA"/>
</dbReference>
<dbReference type="AlphaFoldDB" id="F5RIV6"/>
<dbReference type="Proteomes" id="UP000004067">
    <property type="component" value="Unassembled WGS sequence"/>
</dbReference>
<comment type="caution">
    <text evidence="1">The sequence shown here is derived from an EMBL/GenBank/DDBJ whole genome shotgun (WGS) entry which is preliminary data.</text>
</comment>
<dbReference type="HOGENOM" id="CLU_3306814_0_0_9"/>
<reference evidence="1 2" key="1">
    <citation type="submission" date="2011-04" db="EMBL/GenBank/DDBJ databases">
        <authorList>
            <person name="Muzny D."/>
            <person name="Qin X."/>
            <person name="Deng J."/>
            <person name="Jiang H."/>
            <person name="Liu Y."/>
            <person name="Qu J."/>
            <person name="Song X.-Z."/>
            <person name="Zhang L."/>
            <person name="Thornton R."/>
            <person name="Coyle M."/>
            <person name="Francisco L."/>
            <person name="Jackson L."/>
            <person name="Javaid M."/>
            <person name="Korchina V."/>
            <person name="Kovar C."/>
            <person name="Mata R."/>
            <person name="Mathew T."/>
            <person name="Ngo R."/>
            <person name="Nguyen L."/>
            <person name="Nguyen N."/>
            <person name="Okwuonu G."/>
            <person name="Ongeri F."/>
            <person name="Pham C."/>
            <person name="Simmons D."/>
            <person name="Wilczek-Boney K."/>
            <person name="Hale W."/>
            <person name="Jakkamsetti A."/>
            <person name="Pham P."/>
            <person name="Ruth R."/>
            <person name="San Lucas F."/>
            <person name="Warren J."/>
            <person name="Zhang J."/>
            <person name="Zhao Z."/>
            <person name="Zhou C."/>
            <person name="Zhu D."/>
            <person name="Lee S."/>
            <person name="Bess C."/>
            <person name="Blankenburg K."/>
            <person name="Forbes L."/>
            <person name="Fu Q."/>
            <person name="Gubbala S."/>
            <person name="Hirani K."/>
            <person name="Jayaseelan J.C."/>
            <person name="Lara F."/>
            <person name="Munidasa M."/>
            <person name="Palculict T."/>
            <person name="Patil S."/>
            <person name="Pu L.-L."/>
            <person name="Saada N."/>
            <person name="Tang L."/>
            <person name="Weissenberger G."/>
            <person name="Zhu Y."/>
            <person name="Hemphill L."/>
            <person name="Shang Y."/>
            <person name="Youmans B."/>
            <person name="Ayvaz T."/>
            <person name="Ross M."/>
            <person name="Santibanez J."/>
            <person name="Aqrawi P."/>
            <person name="Gross S."/>
            <person name="Joshi V."/>
            <person name="Fowler G."/>
            <person name="Nazareth L."/>
            <person name="Reid J."/>
            <person name="Worley K."/>
            <person name="Petrosino J."/>
            <person name="Highlander S."/>
            <person name="Gibbs R."/>
        </authorList>
    </citation>
    <scope>NUCLEOTIDE SEQUENCE [LARGE SCALE GENOMIC DNA]</scope>
    <source>
        <strain evidence="1 2">DSM 2778</strain>
    </source>
</reference>
<evidence type="ECO:0000313" key="2">
    <source>
        <dbReference type="Proteomes" id="UP000004067"/>
    </source>
</evidence>
<accession>F5RIV6</accession>
<sequence length="39" mass="4377">MVLCGGFADEKRAKKMRQDDGAEFISASLTHHLRTARTK</sequence>
<protein>
    <submittedName>
        <fullName evidence="1">Uncharacterized protein</fullName>
    </submittedName>
</protein>
<evidence type="ECO:0000313" key="1">
    <source>
        <dbReference type="EMBL" id="EGK62394.1"/>
    </source>
</evidence>